<comment type="caution">
    <text evidence="1">The sequence shown here is derived from an EMBL/GenBank/DDBJ whole genome shotgun (WGS) entry which is preliminary data.</text>
</comment>
<dbReference type="Proteomes" id="UP000617555">
    <property type="component" value="Unassembled WGS sequence"/>
</dbReference>
<keyword evidence="2" id="KW-1185">Reference proteome</keyword>
<evidence type="ECO:0000313" key="1">
    <source>
        <dbReference type="EMBL" id="GGB51527.1"/>
    </source>
</evidence>
<dbReference type="EMBL" id="BMII01000006">
    <property type="protein sequence ID" value="GGB51527.1"/>
    <property type="molecule type" value="Genomic_DNA"/>
</dbReference>
<accession>A0ABQ1IUJ7</accession>
<proteinExistence type="predicted"/>
<gene>
    <name evidence="1" type="ORF">GCM10011607_09960</name>
</gene>
<protein>
    <submittedName>
        <fullName evidence="1">Uncharacterized protein</fullName>
    </submittedName>
</protein>
<reference evidence="2" key="1">
    <citation type="journal article" date="2019" name="Int. J. Syst. Evol. Microbiol.">
        <title>The Global Catalogue of Microorganisms (GCM) 10K type strain sequencing project: providing services to taxonomists for standard genome sequencing and annotation.</title>
        <authorList>
            <consortium name="The Broad Institute Genomics Platform"/>
            <consortium name="The Broad Institute Genome Sequencing Center for Infectious Disease"/>
            <person name="Wu L."/>
            <person name="Ma J."/>
        </authorList>
    </citation>
    <scope>NUCLEOTIDE SEQUENCE [LARGE SCALE GENOMIC DNA]</scope>
    <source>
        <strain evidence="2">CGMCC 1.15339</strain>
    </source>
</reference>
<organism evidence="1 2">
    <name type="scientific">Shewanella inventionis</name>
    <dbReference type="NCBI Taxonomy" id="1738770"/>
    <lineage>
        <taxon>Bacteria</taxon>
        <taxon>Pseudomonadati</taxon>
        <taxon>Pseudomonadota</taxon>
        <taxon>Gammaproteobacteria</taxon>
        <taxon>Alteromonadales</taxon>
        <taxon>Shewanellaceae</taxon>
        <taxon>Shewanella</taxon>
    </lineage>
</organism>
<evidence type="ECO:0000313" key="2">
    <source>
        <dbReference type="Proteomes" id="UP000617555"/>
    </source>
</evidence>
<name>A0ABQ1IUJ7_9GAMM</name>
<sequence>MTAEENNPVVATLVAATFNKLRRIALAVNVTELMKKLPILKINKSNCYIFNEQQSALPITKNIIKK</sequence>